<accession>A0AAV7TF07</accession>
<sequence length="122" mass="14266">MDLIHPNSPHFWGEWRLWGSVYLEIARTGRRNIQRCLGARTTKEEMACCDYLKPGVPRDHCEFTAAIIDYLEVWREWERAAATETGDFFPFNEKIQTHSHERDLTGREGFILAAPRDRIESA</sequence>
<proteinExistence type="predicted"/>
<comment type="caution">
    <text evidence="1">The sequence shown here is derived from an EMBL/GenBank/DDBJ whole genome shotgun (WGS) entry which is preliminary data.</text>
</comment>
<keyword evidence="2" id="KW-1185">Reference proteome</keyword>
<dbReference type="EMBL" id="JANPWB010000006">
    <property type="protein sequence ID" value="KAJ1175147.1"/>
    <property type="molecule type" value="Genomic_DNA"/>
</dbReference>
<name>A0AAV7TF07_PLEWA</name>
<reference evidence="1" key="1">
    <citation type="journal article" date="2022" name="bioRxiv">
        <title>Sequencing and chromosome-scale assembly of the giantPleurodeles waltlgenome.</title>
        <authorList>
            <person name="Brown T."/>
            <person name="Elewa A."/>
            <person name="Iarovenko S."/>
            <person name="Subramanian E."/>
            <person name="Araus A.J."/>
            <person name="Petzold A."/>
            <person name="Susuki M."/>
            <person name="Suzuki K.-i.T."/>
            <person name="Hayashi T."/>
            <person name="Toyoda A."/>
            <person name="Oliveira C."/>
            <person name="Osipova E."/>
            <person name="Leigh N.D."/>
            <person name="Simon A."/>
            <person name="Yun M.H."/>
        </authorList>
    </citation>
    <scope>NUCLEOTIDE SEQUENCE</scope>
    <source>
        <strain evidence="1">20211129_DDA</strain>
        <tissue evidence="1">Liver</tissue>
    </source>
</reference>
<evidence type="ECO:0000313" key="2">
    <source>
        <dbReference type="Proteomes" id="UP001066276"/>
    </source>
</evidence>
<evidence type="ECO:0000313" key="1">
    <source>
        <dbReference type="EMBL" id="KAJ1175147.1"/>
    </source>
</evidence>
<dbReference type="AlphaFoldDB" id="A0AAV7TF07"/>
<organism evidence="1 2">
    <name type="scientific">Pleurodeles waltl</name>
    <name type="common">Iberian ribbed newt</name>
    <dbReference type="NCBI Taxonomy" id="8319"/>
    <lineage>
        <taxon>Eukaryota</taxon>
        <taxon>Metazoa</taxon>
        <taxon>Chordata</taxon>
        <taxon>Craniata</taxon>
        <taxon>Vertebrata</taxon>
        <taxon>Euteleostomi</taxon>
        <taxon>Amphibia</taxon>
        <taxon>Batrachia</taxon>
        <taxon>Caudata</taxon>
        <taxon>Salamandroidea</taxon>
        <taxon>Salamandridae</taxon>
        <taxon>Pleurodelinae</taxon>
        <taxon>Pleurodeles</taxon>
    </lineage>
</organism>
<protein>
    <submittedName>
        <fullName evidence="1">Uncharacterized protein</fullName>
    </submittedName>
</protein>
<dbReference type="Proteomes" id="UP001066276">
    <property type="component" value="Chromosome 3_2"/>
</dbReference>
<gene>
    <name evidence="1" type="ORF">NDU88_000438</name>
</gene>